<dbReference type="GO" id="GO:0000160">
    <property type="term" value="P:phosphorelay signal transduction system"/>
    <property type="evidence" value="ECO:0007669"/>
    <property type="project" value="UniProtKB-KW"/>
</dbReference>
<accession>A0A1T1ANF8</accession>
<dbReference type="GO" id="GO:0004673">
    <property type="term" value="F:protein histidine kinase activity"/>
    <property type="evidence" value="ECO:0007669"/>
    <property type="project" value="UniProtKB-EC"/>
</dbReference>
<sequence length="91" mass="9855">MTNITRHAQASKVQINLCHEAGEMVLTVTDDGLGFDTVAMQERATTGASLGVLGMQERATLVGGQLDIRSWPGQGSTVALRCPWRSQEERL</sequence>
<evidence type="ECO:0000256" key="4">
    <source>
        <dbReference type="ARBA" id="ARBA00022777"/>
    </source>
</evidence>
<dbReference type="InterPro" id="IPR003594">
    <property type="entry name" value="HATPase_dom"/>
</dbReference>
<protein>
    <recommendedName>
        <fullName evidence="2">histidine kinase</fullName>
        <ecNumber evidence="2">2.7.13.3</ecNumber>
    </recommendedName>
</protein>
<evidence type="ECO:0000313" key="7">
    <source>
        <dbReference type="EMBL" id="OOV05681.1"/>
    </source>
</evidence>
<dbReference type="Pfam" id="PF02518">
    <property type="entry name" value="HATPase_c"/>
    <property type="match status" value="1"/>
</dbReference>
<dbReference type="InterPro" id="IPR036890">
    <property type="entry name" value="HATPase_C_sf"/>
</dbReference>
<dbReference type="PANTHER" id="PTHR24421">
    <property type="entry name" value="NITRATE/NITRITE SENSOR PROTEIN NARX-RELATED"/>
    <property type="match status" value="1"/>
</dbReference>
<dbReference type="PANTHER" id="PTHR24421:SF59">
    <property type="entry name" value="OXYGEN SENSOR HISTIDINE KINASE NREB"/>
    <property type="match status" value="1"/>
</dbReference>
<dbReference type="PRINTS" id="PR00344">
    <property type="entry name" value="BCTRLSENSOR"/>
</dbReference>
<gene>
    <name evidence="7" type="ORF">RF819_02240</name>
</gene>
<dbReference type="STRING" id="28066.RF819_02240"/>
<dbReference type="Gene3D" id="3.30.565.10">
    <property type="entry name" value="Histidine kinase-like ATPase, C-terminal domain"/>
    <property type="match status" value="1"/>
</dbReference>
<feature type="domain" description="Histidine kinase" evidence="6">
    <location>
        <begin position="1"/>
        <end position="86"/>
    </location>
</feature>
<comment type="caution">
    <text evidence="7">The sequence shown here is derived from an EMBL/GenBank/DDBJ whole genome shotgun (WGS) entry which is preliminary data.</text>
</comment>
<organism evidence="7 8">
    <name type="scientific">Rhodoferax fermentans</name>
    <dbReference type="NCBI Taxonomy" id="28066"/>
    <lineage>
        <taxon>Bacteria</taxon>
        <taxon>Pseudomonadati</taxon>
        <taxon>Pseudomonadota</taxon>
        <taxon>Betaproteobacteria</taxon>
        <taxon>Burkholderiales</taxon>
        <taxon>Comamonadaceae</taxon>
        <taxon>Rhodoferax</taxon>
    </lineage>
</organism>
<name>A0A1T1ANF8_RHOFE</name>
<dbReference type="InterPro" id="IPR005467">
    <property type="entry name" value="His_kinase_dom"/>
</dbReference>
<dbReference type="InterPro" id="IPR050482">
    <property type="entry name" value="Sensor_HK_TwoCompSys"/>
</dbReference>
<dbReference type="InterPro" id="IPR004358">
    <property type="entry name" value="Sig_transdc_His_kin-like_C"/>
</dbReference>
<keyword evidence="8" id="KW-1185">Reference proteome</keyword>
<dbReference type="EC" id="2.7.13.3" evidence="2"/>
<evidence type="ECO:0000256" key="3">
    <source>
        <dbReference type="ARBA" id="ARBA00022679"/>
    </source>
</evidence>
<evidence type="ECO:0000256" key="2">
    <source>
        <dbReference type="ARBA" id="ARBA00012438"/>
    </source>
</evidence>
<dbReference type="PROSITE" id="PS50109">
    <property type="entry name" value="HIS_KIN"/>
    <property type="match status" value="1"/>
</dbReference>
<proteinExistence type="predicted"/>
<evidence type="ECO:0000256" key="1">
    <source>
        <dbReference type="ARBA" id="ARBA00000085"/>
    </source>
</evidence>
<keyword evidence="4" id="KW-0418">Kinase</keyword>
<evidence type="ECO:0000256" key="5">
    <source>
        <dbReference type="ARBA" id="ARBA00023012"/>
    </source>
</evidence>
<dbReference type="OrthoDB" id="9782588at2"/>
<comment type="catalytic activity">
    <reaction evidence="1">
        <text>ATP + protein L-histidine = ADP + protein N-phospho-L-histidine.</text>
        <dbReference type="EC" id="2.7.13.3"/>
    </reaction>
</comment>
<dbReference type="AlphaFoldDB" id="A0A1T1ANF8"/>
<dbReference type="CDD" id="cd16917">
    <property type="entry name" value="HATPase_UhpB-NarQ-NarX-like"/>
    <property type="match status" value="1"/>
</dbReference>
<keyword evidence="5" id="KW-0902">Two-component regulatory system</keyword>
<evidence type="ECO:0000313" key="8">
    <source>
        <dbReference type="Proteomes" id="UP000190750"/>
    </source>
</evidence>
<evidence type="ECO:0000259" key="6">
    <source>
        <dbReference type="PROSITE" id="PS50109"/>
    </source>
</evidence>
<dbReference type="Proteomes" id="UP000190750">
    <property type="component" value="Unassembled WGS sequence"/>
</dbReference>
<dbReference type="EMBL" id="MTJN01000002">
    <property type="protein sequence ID" value="OOV05681.1"/>
    <property type="molecule type" value="Genomic_DNA"/>
</dbReference>
<dbReference type="SUPFAM" id="SSF55874">
    <property type="entry name" value="ATPase domain of HSP90 chaperone/DNA topoisomerase II/histidine kinase"/>
    <property type="match status" value="1"/>
</dbReference>
<reference evidence="7 8" key="1">
    <citation type="submission" date="2017-01" db="EMBL/GenBank/DDBJ databases">
        <title>Genome sequencing of Rhodoferax fermentans JCM 7819.</title>
        <authorList>
            <person name="Kim Y.J."/>
            <person name="Farh M.E.-A."/>
            <person name="Yang D.-C."/>
        </authorList>
    </citation>
    <scope>NUCLEOTIDE SEQUENCE [LARGE SCALE GENOMIC DNA]</scope>
    <source>
        <strain evidence="7 8">JCM 7819</strain>
    </source>
</reference>
<keyword evidence="3" id="KW-0808">Transferase</keyword>